<gene>
    <name evidence="2" type="ORF">CCAM_LOCUS21892</name>
</gene>
<dbReference type="EMBL" id="OOIL02002078">
    <property type="protein sequence ID" value="VFQ80116.1"/>
    <property type="molecule type" value="Genomic_DNA"/>
</dbReference>
<feature type="region of interest" description="Disordered" evidence="1">
    <location>
        <begin position="134"/>
        <end position="220"/>
    </location>
</feature>
<name>A0A484LVZ6_9ASTE</name>
<evidence type="ECO:0000313" key="3">
    <source>
        <dbReference type="Proteomes" id="UP000595140"/>
    </source>
</evidence>
<dbReference type="AlphaFoldDB" id="A0A484LVZ6"/>
<organism evidence="2 3">
    <name type="scientific">Cuscuta campestris</name>
    <dbReference type="NCBI Taxonomy" id="132261"/>
    <lineage>
        <taxon>Eukaryota</taxon>
        <taxon>Viridiplantae</taxon>
        <taxon>Streptophyta</taxon>
        <taxon>Embryophyta</taxon>
        <taxon>Tracheophyta</taxon>
        <taxon>Spermatophyta</taxon>
        <taxon>Magnoliopsida</taxon>
        <taxon>eudicotyledons</taxon>
        <taxon>Gunneridae</taxon>
        <taxon>Pentapetalae</taxon>
        <taxon>asterids</taxon>
        <taxon>lamiids</taxon>
        <taxon>Solanales</taxon>
        <taxon>Convolvulaceae</taxon>
        <taxon>Cuscuteae</taxon>
        <taxon>Cuscuta</taxon>
        <taxon>Cuscuta subgen. Grammica</taxon>
        <taxon>Cuscuta sect. Cleistogrammica</taxon>
    </lineage>
</organism>
<sequence length="220" mass="22743">MGWTTMGTRQKGEGVVGGGEVVSTVEGVGLSSSSEEETGGLAVSNREGDGEGDGDCGWAGCWVVTGIVGVMGDGTSGWGAGTAVVTGLGGTAKSVDEGVRMGWLLGEEVGTANGKKRRNYPSISPKSLSFLAALSPQPKRPSTRRSTAPLPRLSACRRPSAYHPATVTTPKSSSTVSAAPTPQLPLQFLVTEEEPNGRGWDNHERETTDGRTEEAAAARR</sequence>
<evidence type="ECO:0000313" key="2">
    <source>
        <dbReference type="EMBL" id="VFQ80116.1"/>
    </source>
</evidence>
<feature type="compositionally biased region" description="Basic and acidic residues" evidence="1">
    <location>
        <begin position="200"/>
        <end position="220"/>
    </location>
</feature>
<evidence type="ECO:0000256" key="1">
    <source>
        <dbReference type="SAM" id="MobiDB-lite"/>
    </source>
</evidence>
<protein>
    <submittedName>
        <fullName evidence="2">Uncharacterized protein</fullName>
    </submittedName>
</protein>
<keyword evidence="3" id="KW-1185">Reference proteome</keyword>
<feature type="region of interest" description="Disordered" evidence="1">
    <location>
        <begin position="27"/>
        <end position="52"/>
    </location>
</feature>
<reference evidence="2 3" key="1">
    <citation type="submission" date="2018-04" db="EMBL/GenBank/DDBJ databases">
        <authorList>
            <person name="Vogel A."/>
        </authorList>
    </citation>
    <scope>NUCLEOTIDE SEQUENCE [LARGE SCALE GENOMIC DNA]</scope>
</reference>
<feature type="region of interest" description="Disordered" evidence="1">
    <location>
        <begin position="1"/>
        <end position="20"/>
    </location>
</feature>
<feature type="compositionally biased region" description="Low complexity" evidence="1">
    <location>
        <begin position="164"/>
        <end position="181"/>
    </location>
</feature>
<accession>A0A484LVZ6</accession>
<proteinExistence type="predicted"/>
<dbReference type="Proteomes" id="UP000595140">
    <property type="component" value="Unassembled WGS sequence"/>
</dbReference>